<gene>
    <name evidence="1" type="ORF">LCGC14_1855150</name>
</gene>
<comment type="caution">
    <text evidence="1">The sequence shown here is derived from an EMBL/GenBank/DDBJ whole genome shotgun (WGS) entry which is preliminary data.</text>
</comment>
<evidence type="ECO:0000313" key="1">
    <source>
        <dbReference type="EMBL" id="KKL95381.1"/>
    </source>
</evidence>
<protein>
    <submittedName>
        <fullName evidence="1">Uncharacterized protein</fullName>
    </submittedName>
</protein>
<sequence length="34" mass="3968">MADEQQASISIEWIDTDQEPFRPEKTTEIFAVLE</sequence>
<feature type="non-terminal residue" evidence="1">
    <location>
        <position position="34"/>
    </location>
</feature>
<reference evidence="1" key="1">
    <citation type="journal article" date="2015" name="Nature">
        <title>Complex archaea that bridge the gap between prokaryotes and eukaryotes.</title>
        <authorList>
            <person name="Spang A."/>
            <person name="Saw J.H."/>
            <person name="Jorgensen S.L."/>
            <person name="Zaremba-Niedzwiedzka K."/>
            <person name="Martijn J."/>
            <person name="Lind A.E."/>
            <person name="van Eijk R."/>
            <person name="Schleper C."/>
            <person name="Guy L."/>
            <person name="Ettema T.J."/>
        </authorList>
    </citation>
    <scope>NUCLEOTIDE SEQUENCE</scope>
</reference>
<dbReference type="AlphaFoldDB" id="A0A0F9GXJ2"/>
<accession>A0A0F9GXJ2</accession>
<dbReference type="EMBL" id="LAZR01018688">
    <property type="protein sequence ID" value="KKL95381.1"/>
    <property type="molecule type" value="Genomic_DNA"/>
</dbReference>
<name>A0A0F9GXJ2_9ZZZZ</name>
<organism evidence="1">
    <name type="scientific">marine sediment metagenome</name>
    <dbReference type="NCBI Taxonomy" id="412755"/>
    <lineage>
        <taxon>unclassified sequences</taxon>
        <taxon>metagenomes</taxon>
        <taxon>ecological metagenomes</taxon>
    </lineage>
</organism>
<proteinExistence type="predicted"/>